<keyword evidence="7 8" id="KW-0460">Magnesium</keyword>
<keyword evidence="11" id="KW-1185">Reference proteome</keyword>
<dbReference type="Pfam" id="PF02696">
    <property type="entry name" value="SelO"/>
    <property type="match status" value="1"/>
</dbReference>
<comment type="catalytic activity">
    <reaction evidence="8">
        <text>L-tyrosyl-[protein] + UTP = O-(5'-uridylyl)-L-tyrosyl-[protein] + diphosphate</text>
        <dbReference type="Rhea" id="RHEA:83887"/>
        <dbReference type="Rhea" id="RHEA-COMP:10136"/>
        <dbReference type="Rhea" id="RHEA-COMP:20238"/>
        <dbReference type="ChEBI" id="CHEBI:33019"/>
        <dbReference type="ChEBI" id="CHEBI:46398"/>
        <dbReference type="ChEBI" id="CHEBI:46858"/>
        <dbReference type="ChEBI" id="CHEBI:90602"/>
    </reaction>
</comment>
<gene>
    <name evidence="8" type="primary">ydiU</name>
    <name evidence="8" type="synonym">selO</name>
    <name evidence="10" type="ORF">CKO21_09175</name>
</gene>
<dbReference type="EC" id="2.7.7.-" evidence="8"/>
<accession>A0A934QII7</accession>
<comment type="catalytic activity">
    <reaction evidence="8">
        <text>L-threonyl-[protein] + ATP = 3-O-(5'-adenylyl)-L-threonyl-[protein] + diphosphate</text>
        <dbReference type="Rhea" id="RHEA:54292"/>
        <dbReference type="Rhea" id="RHEA-COMP:11060"/>
        <dbReference type="Rhea" id="RHEA-COMP:13847"/>
        <dbReference type="ChEBI" id="CHEBI:30013"/>
        <dbReference type="ChEBI" id="CHEBI:30616"/>
        <dbReference type="ChEBI" id="CHEBI:33019"/>
        <dbReference type="ChEBI" id="CHEBI:138113"/>
        <dbReference type="EC" id="2.7.7.108"/>
    </reaction>
</comment>
<feature type="binding site" evidence="8">
    <location>
        <position position="278"/>
    </location>
    <ligand>
        <name>ATP</name>
        <dbReference type="ChEBI" id="CHEBI:30616"/>
    </ligand>
</feature>
<dbReference type="InterPro" id="IPR003846">
    <property type="entry name" value="SelO"/>
</dbReference>
<proteinExistence type="inferred from homology"/>
<evidence type="ECO:0000313" key="10">
    <source>
        <dbReference type="EMBL" id="MBK1697419.1"/>
    </source>
</evidence>
<evidence type="ECO:0000256" key="7">
    <source>
        <dbReference type="ARBA" id="ARBA00022842"/>
    </source>
</evidence>
<evidence type="ECO:0000256" key="5">
    <source>
        <dbReference type="ARBA" id="ARBA00022741"/>
    </source>
</evidence>
<feature type="binding site" evidence="8">
    <location>
        <position position="142"/>
    </location>
    <ligand>
        <name>ATP</name>
        <dbReference type="ChEBI" id="CHEBI:30616"/>
    </ligand>
</feature>
<feature type="active site" description="Proton acceptor" evidence="8">
    <location>
        <position position="268"/>
    </location>
</feature>
<evidence type="ECO:0000256" key="3">
    <source>
        <dbReference type="ARBA" id="ARBA00022695"/>
    </source>
</evidence>
<feature type="compositionally biased region" description="Low complexity" evidence="9">
    <location>
        <begin position="1"/>
        <end position="20"/>
    </location>
</feature>
<feature type="binding site" evidence="8">
    <location>
        <position position="141"/>
    </location>
    <ligand>
        <name>ATP</name>
        <dbReference type="ChEBI" id="CHEBI:30616"/>
    </ligand>
</feature>
<dbReference type="HAMAP" id="MF_00692">
    <property type="entry name" value="SelO"/>
    <property type="match status" value="1"/>
</dbReference>
<feature type="binding site" evidence="8">
    <location>
        <position position="269"/>
    </location>
    <ligand>
        <name>Mg(2+)</name>
        <dbReference type="ChEBI" id="CHEBI:18420"/>
    </ligand>
</feature>
<dbReference type="GO" id="GO:0000287">
    <property type="term" value="F:magnesium ion binding"/>
    <property type="evidence" value="ECO:0007669"/>
    <property type="project" value="UniProtKB-UniRule"/>
</dbReference>
<evidence type="ECO:0000256" key="4">
    <source>
        <dbReference type="ARBA" id="ARBA00022723"/>
    </source>
</evidence>
<feature type="region of interest" description="Disordered" evidence="9">
    <location>
        <begin position="1"/>
        <end position="24"/>
    </location>
</feature>
<evidence type="ECO:0000256" key="1">
    <source>
        <dbReference type="ARBA" id="ARBA00009747"/>
    </source>
</evidence>
<feature type="binding site" evidence="8">
    <location>
        <position position="106"/>
    </location>
    <ligand>
        <name>ATP</name>
        <dbReference type="ChEBI" id="CHEBI:30616"/>
    </ligand>
</feature>
<dbReference type="RefSeq" id="WP_081728510.1">
    <property type="nucleotide sequence ID" value="NZ_NRRE01000023.1"/>
</dbReference>
<dbReference type="GO" id="GO:0070733">
    <property type="term" value="F:AMPylase activity"/>
    <property type="evidence" value="ECO:0007669"/>
    <property type="project" value="UniProtKB-EC"/>
</dbReference>
<keyword evidence="8" id="KW-0464">Manganese</keyword>
<dbReference type="GO" id="GO:0030145">
    <property type="term" value="F:manganese ion binding"/>
    <property type="evidence" value="ECO:0007669"/>
    <property type="project" value="UniProtKB-UniRule"/>
</dbReference>
<name>A0A934QII7_9PROT</name>
<protein>
    <recommendedName>
        <fullName evidence="8">Protein nucleotidyltransferase YdiU</fullName>
        <ecNumber evidence="8">2.7.7.-</ecNumber>
    </recommendedName>
    <alternativeName>
        <fullName evidence="8">Protein adenylyltransferase YdiU</fullName>
        <ecNumber evidence="8">2.7.7.108</ecNumber>
    </alternativeName>
    <alternativeName>
        <fullName evidence="8">Protein uridylyltransferase YdiU</fullName>
        <ecNumber evidence="8">2.7.7.-</ecNumber>
    </alternativeName>
</protein>
<keyword evidence="5 8" id="KW-0547">Nucleotide-binding</keyword>
<sequence>MALSDAQSAETAATPQPTAEDPFGFETSYARLPERFYARVQPAQVRDPKFLRLNTPLARELGLDPSKLETDAGLQVFAGNRVPASADPIAQAYAGHQFGNWVPQLGDGRAVLLGEVTDRIGTKRDVQLKGAGKTPFSRMGDGRAALFPVVAEYLGSEAMAALGVPTTRALAMVTTGERVLREDVRPGGVITRVATSHVRVGTFEYFARQGDQEGVKLLADYVLDRHYPDLKQAENPYAALLQEVTRRTGDLIAQWMLVGFIHGVMNTDNVSIVGETIDYGPFAWMDSYHPAACFSAVDMGGRYAFNQQPQMAHWNLCRFAETLLPLLADDPEQGKQAAYDALAAFEPAFDARFNAGLRAKIGLAEELDGDVDLALDLLQRMGEQNADFTLTFRRLSEANGADDGKDGPLRALFRDSAAFDAWAAQWRTRLAQEARSDAERQNAMRAVNPAFVLRKHHVYRAYDGVLAGDHNTLDALLSVLADPFGDHPEHADLAQPPQQHEVVRNTFCGT</sequence>
<evidence type="ECO:0000256" key="8">
    <source>
        <dbReference type="HAMAP-Rule" id="MF_00692"/>
    </source>
</evidence>
<feature type="binding site" evidence="8">
    <location>
        <position position="192"/>
    </location>
    <ligand>
        <name>ATP</name>
        <dbReference type="ChEBI" id="CHEBI:30616"/>
    </ligand>
</feature>
<keyword evidence="6 8" id="KW-0067">ATP-binding</keyword>
<dbReference type="PANTHER" id="PTHR32057:SF14">
    <property type="entry name" value="PROTEIN ADENYLYLTRANSFERASE SELO, MITOCHONDRIAL"/>
    <property type="match status" value="1"/>
</dbReference>
<keyword evidence="2 8" id="KW-0808">Transferase</keyword>
<comment type="catalytic activity">
    <reaction evidence="8">
        <text>L-tyrosyl-[protein] + ATP = O-(5'-adenylyl)-L-tyrosyl-[protein] + diphosphate</text>
        <dbReference type="Rhea" id="RHEA:54288"/>
        <dbReference type="Rhea" id="RHEA-COMP:10136"/>
        <dbReference type="Rhea" id="RHEA-COMP:13846"/>
        <dbReference type="ChEBI" id="CHEBI:30616"/>
        <dbReference type="ChEBI" id="CHEBI:33019"/>
        <dbReference type="ChEBI" id="CHEBI:46858"/>
        <dbReference type="ChEBI" id="CHEBI:83624"/>
        <dbReference type="EC" id="2.7.7.108"/>
    </reaction>
</comment>
<keyword evidence="4 8" id="KW-0479">Metal-binding</keyword>
<comment type="catalytic activity">
    <reaction evidence="8">
        <text>L-seryl-[protein] + ATP = 3-O-(5'-adenylyl)-L-seryl-[protein] + diphosphate</text>
        <dbReference type="Rhea" id="RHEA:58120"/>
        <dbReference type="Rhea" id="RHEA-COMP:9863"/>
        <dbReference type="Rhea" id="RHEA-COMP:15073"/>
        <dbReference type="ChEBI" id="CHEBI:29999"/>
        <dbReference type="ChEBI" id="CHEBI:30616"/>
        <dbReference type="ChEBI" id="CHEBI:33019"/>
        <dbReference type="ChEBI" id="CHEBI:142516"/>
        <dbReference type="EC" id="2.7.7.108"/>
    </reaction>
</comment>
<comment type="catalytic activity">
    <reaction evidence="8">
        <text>L-seryl-[protein] + UTP = O-(5'-uridylyl)-L-seryl-[protein] + diphosphate</text>
        <dbReference type="Rhea" id="RHEA:64604"/>
        <dbReference type="Rhea" id="RHEA-COMP:9863"/>
        <dbReference type="Rhea" id="RHEA-COMP:16635"/>
        <dbReference type="ChEBI" id="CHEBI:29999"/>
        <dbReference type="ChEBI" id="CHEBI:33019"/>
        <dbReference type="ChEBI" id="CHEBI:46398"/>
        <dbReference type="ChEBI" id="CHEBI:156051"/>
    </reaction>
</comment>
<feature type="binding site" evidence="8">
    <location>
        <position position="129"/>
    </location>
    <ligand>
        <name>ATP</name>
        <dbReference type="ChEBI" id="CHEBI:30616"/>
    </ligand>
</feature>
<dbReference type="PANTHER" id="PTHR32057">
    <property type="entry name" value="PROTEIN ADENYLYLTRANSFERASE SELO, MITOCHONDRIAL"/>
    <property type="match status" value="1"/>
</dbReference>
<keyword evidence="3 8" id="KW-0548">Nucleotidyltransferase</keyword>
<dbReference type="NCBIfam" id="NF000658">
    <property type="entry name" value="PRK00029.1"/>
    <property type="match status" value="1"/>
</dbReference>
<comment type="caution">
    <text evidence="10">The sequence shown here is derived from an EMBL/GenBank/DDBJ whole genome shotgun (WGS) entry which is preliminary data.</text>
</comment>
<evidence type="ECO:0000256" key="2">
    <source>
        <dbReference type="ARBA" id="ARBA00022679"/>
    </source>
</evidence>
<dbReference type="GO" id="GO:0005524">
    <property type="term" value="F:ATP binding"/>
    <property type="evidence" value="ECO:0007669"/>
    <property type="project" value="UniProtKB-UniRule"/>
</dbReference>
<dbReference type="EMBL" id="NRRE01000023">
    <property type="protein sequence ID" value="MBK1697419.1"/>
    <property type="molecule type" value="Genomic_DNA"/>
</dbReference>
<evidence type="ECO:0000313" key="11">
    <source>
        <dbReference type="Proteomes" id="UP000778970"/>
    </source>
</evidence>
<comment type="function">
    <text evidence="8">Nucleotidyltransferase involved in the post-translational modification of proteins. It can catalyze the addition of adenosine monophosphate (AMP) or uridine monophosphate (UMP) to a protein, resulting in modifications known as AMPylation and UMPylation.</text>
</comment>
<comment type="catalytic activity">
    <reaction evidence="8">
        <text>L-histidyl-[protein] + UTP = N(tele)-(5'-uridylyl)-L-histidyl-[protein] + diphosphate</text>
        <dbReference type="Rhea" id="RHEA:83891"/>
        <dbReference type="Rhea" id="RHEA-COMP:9745"/>
        <dbReference type="Rhea" id="RHEA-COMP:20239"/>
        <dbReference type="ChEBI" id="CHEBI:29979"/>
        <dbReference type="ChEBI" id="CHEBI:33019"/>
        <dbReference type="ChEBI" id="CHEBI:46398"/>
        <dbReference type="ChEBI" id="CHEBI:233474"/>
    </reaction>
</comment>
<dbReference type="EC" id="2.7.7.108" evidence="8"/>
<reference evidence="10" key="2">
    <citation type="journal article" date="2020" name="Microorganisms">
        <title>Osmotic Adaptation and Compatible Solute Biosynthesis of Phototrophic Bacteria as Revealed from Genome Analyses.</title>
        <authorList>
            <person name="Imhoff J.F."/>
            <person name="Rahn T."/>
            <person name="Kunzel S."/>
            <person name="Keller A."/>
            <person name="Neulinger S.C."/>
        </authorList>
    </citation>
    <scope>NUCLEOTIDE SEQUENCE</scope>
    <source>
        <strain evidence="10">DSM 9154</strain>
    </source>
</reference>
<comment type="cofactor">
    <cofactor evidence="8">
        <name>Mg(2+)</name>
        <dbReference type="ChEBI" id="CHEBI:18420"/>
    </cofactor>
    <cofactor evidence="8">
        <name>Mn(2+)</name>
        <dbReference type="ChEBI" id="CHEBI:29035"/>
    </cofactor>
</comment>
<dbReference type="AlphaFoldDB" id="A0A934QII7"/>
<organism evidence="10 11">
    <name type="scientific">Rhodovibrio salinarum</name>
    <dbReference type="NCBI Taxonomy" id="1087"/>
    <lineage>
        <taxon>Bacteria</taxon>
        <taxon>Pseudomonadati</taxon>
        <taxon>Pseudomonadota</taxon>
        <taxon>Alphaproteobacteria</taxon>
        <taxon>Rhodospirillales</taxon>
        <taxon>Rhodovibrionaceae</taxon>
        <taxon>Rhodovibrio</taxon>
    </lineage>
</organism>
<feature type="binding site" evidence="8">
    <location>
        <position position="109"/>
    </location>
    <ligand>
        <name>ATP</name>
        <dbReference type="ChEBI" id="CHEBI:30616"/>
    </ligand>
</feature>
<feature type="binding site" evidence="8">
    <location>
        <position position="278"/>
    </location>
    <ligand>
        <name>Mg(2+)</name>
        <dbReference type="ChEBI" id="CHEBI:18420"/>
    </ligand>
</feature>
<feature type="binding site" evidence="8">
    <location>
        <position position="199"/>
    </location>
    <ligand>
        <name>ATP</name>
        <dbReference type="ChEBI" id="CHEBI:30616"/>
    </ligand>
</feature>
<evidence type="ECO:0000256" key="6">
    <source>
        <dbReference type="ARBA" id="ARBA00022840"/>
    </source>
</evidence>
<feature type="binding site" evidence="8">
    <location>
        <position position="108"/>
    </location>
    <ligand>
        <name>ATP</name>
        <dbReference type="ChEBI" id="CHEBI:30616"/>
    </ligand>
</feature>
<evidence type="ECO:0000256" key="9">
    <source>
        <dbReference type="SAM" id="MobiDB-lite"/>
    </source>
</evidence>
<reference evidence="10" key="1">
    <citation type="submission" date="2017-08" db="EMBL/GenBank/DDBJ databases">
        <authorList>
            <person name="Imhoff J.F."/>
            <person name="Rahn T."/>
            <person name="Kuenzel S."/>
            <person name="Neulinger S.C."/>
        </authorList>
    </citation>
    <scope>NUCLEOTIDE SEQUENCE</scope>
    <source>
        <strain evidence="10">DSM 9154</strain>
    </source>
</reference>
<dbReference type="Proteomes" id="UP000778970">
    <property type="component" value="Unassembled WGS sequence"/>
</dbReference>
<comment type="similarity">
    <text evidence="1 8">Belongs to the SELO family.</text>
</comment>